<accession>A0A2N0PGF1</accession>
<name>A0A2N0PGF1_9GLOM</name>
<evidence type="ECO:0000313" key="5">
    <source>
        <dbReference type="Proteomes" id="UP000232722"/>
    </source>
</evidence>
<evidence type="ECO:0000313" key="4">
    <source>
        <dbReference type="Proteomes" id="UP000232688"/>
    </source>
</evidence>
<reference evidence="3 4" key="3">
    <citation type="submission" date="2017-10" db="EMBL/GenBank/DDBJ databases">
        <title>Extensive intraspecific genome diversity in a model arbuscular mycorrhizal fungus.</title>
        <authorList>
            <person name="Chen E.C.H."/>
            <person name="Morin E."/>
            <person name="Baudet D."/>
            <person name="Noel J."/>
            <person name="Ndikumana S."/>
            <person name="Charron P."/>
            <person name="St-Onge C."/>
            <person name="Giorgi J."/>
            <person name="Grigoriev I.V."/>
            <person name="Roux C."/>
            <person name="Martin F.M."/>
            <person name="Corradi N."/>
        </authorList>
    </citation>
    <scope>NUCLEOTIDE SEQUENCE [LARGE SCALE GENOMIC DNA]</scope>
    <source>
        <strain evidence="3 4">A1</strain>
    </source>
</reference>
<evidence type="ECO:0000313" key="3">
    <source>
        <dbReference type="EMBL" id="PKC61663.1"/>
    </source>
</evidence>
<reference evidence="3 4" key="4">
    <citation type="submission" date="2017-10" db="EMBL/GenBank/DDBJ databases">
        <title>Genome analyses suggest a sexual origin of heterokaryosis in a supposedly ancient asexual fungus.</title>
        <authorList>
            <person name="Corradi N."/>
            <person name="Sedzielewska K."/>
            <person name="Noel J."/>
            <person name="Charron P."/>
            <person name="Farinelli L."/>
            <person name="Marton T."/>
            <person name="Kruger M."/>
            <person name="Pelin A."/>
            <person name="Brachmann A."/>
            <person name="Corradi N."/>
        </authorList>
    </citation>
    <scope>NUCLEOTIDE SEQUENCE [LARGE SCALE GENOMIC DNA]</scope>
    <source>
        <strain evidence="3 4">A1</strain>
    </source>
</reference>
<proteinExistence type="predicted"/>
<protein>
    <recommendedName>
        <fullName evidence="1">TLDc domain-containing protein</fullName>
    </recommendedName>
</protein>
<dbReference type="InterPro" id="IPR006571">
    <property type="entry name" value="TLDc_dom"/>
</dbReference>
<dbReference type="VEuPathDB" id="FungiDB:RhiirA1_424638"/>
<feature type="domain" description="TLDc" evidence="1">
    <location>
        <begin position="3"/>
        <end position="106"/>
    </location>
</feature>
<dbReference type="Pfam" id="PF07534">
    <property type="entry name" value="TLD"/>
    <property type="match status" value="1"/>
</dbReference>
<evidence type="ECO:0000313" key="2">
    <source>
        <dbReference type="EMBL" id="PKC05905.1"/>
    </source>
</evidence>
<reference evidence="2 5" key="2">
    <citation type="submission" date="2017-09" db="EMBL/GenBank/DDBJ databases">
        <title>Extensive intraspecific genome diversity in a model arbuscular mycorrhizal fungus.</title>
        <authorList>
            <person name="Chen E.C."/>
            <person name="Morin E."/>
            <person name="Beaudet D."/>
            <person name="Noel J."/>
            <person name="Ndikumana S."/>
            <person name="Charron P."/>
            <person name="St-Onge C."/>
            <person name="Giorgi J."/>
            <person name="Grigoriev I.V."/>
            <person name="Roux C."/>
            <person name="Martin F.M."/>
            <person name="Corradi N."/>
        </authorList>
    </citation>
    <scope>NUCLEOTIDE SEQUENCE [LARGE SCALE GENOMIC DNA]</scope>
    <source>
        <strain evidence="2 5">A5</strain>
    </source>
</reference>
<dbReference type="Proteomes" id="UP000232688">
    <property type="component" value="Unassembled WGS sequence"/>
</dbReference>
<dbReference type="EMBL" id="LLXJ01000822">
    <property type="protein sequence ID" value="PKC05905.1"/>
    <property type="molecule type" value="Genomic_DNA"/>
</dbReference>
<gene>
    <name evidence="3" type="ORF">RhiirA1_424638</name>
    <name evidence="2" type="ORF">RhiirA5_360785</name>
</gene>
<reference evidence="2 5" key="1">
    <citation type="submission" date="2016-04" db="EMBL/GenBank/DDBJ databases">
        <title>Genome analyses suggest a sexual origin of heterokaryosis in a supposedly ancient asexual fungus.</title>
        <authorList>
            <person name="Ropars J."/>
            <person name="Sedzielewska K."/>
            <person name="Noel J."/>
            <person name="Charron P."/>
            <person name="Farinelli L."/>
            <person name="Marton T."/>
            <person name="Kruger M."/>
            <person name="Pelin A."/>
            <person name="Brachmann A."/>
            <person name="Corradi N."/>
        </authorList>
    </citation>
    <scope>NUCLEOTIDE SEQUENCE [LARGE SCALE GENOMIC DNA]</scope>
    <source>
        <strain evidence="2 5">A5</strain>
    </source>
</reference>
<comment type="caution">
    <text evidence="2">The sequence shown here is derived from an EMBL/GenBank/DDBJ whole genome shotgun (WGS) entry which is preliminary data.</text>
</comment>
<dbReference type="Proteomes" id="UP000232722">
    <property type="component" value="Unassembled WGS sequence"/>
</dbReference>
<sequence>MDSNEILGGYNPIEWKFDGSYGETNDSFIFSFHNGRVENFKLGRVMNEDKAIFNGSSYEYGPSFGNSDLLLYQTFMSDLKIHYKKNSYGEIRRNGEMFYEDFEVFQIL</sequence>
<dbReference type="EMBL" id="LLXH01000951">
    <property type="protein sequence ID" value="PKC61663.1"/>
    <property type="molecule type" value="Genomic_DNA"/>
</dbReference>
<organism evidence="2 5">
    <name type="scientific">Rhizophagus irregularis</name>
    <dbReference type="NCBI Taxonomy" id="588596"/>
    <lineage>
        <taxon>Eukaryota</taxon>
        <taxon>Fungi</taxon>
        <taxon>Fungi incertae sedis</taxon>
        <taxon>Mucoromycota</taxon>
        <taxon>Glomeromycotina</taxon>
        <taxon>Glomeromycetes</taxon>
        <taxon>Glomerales</taxon>
        <taxon>Glomeraceae</taxon>
        <taxon>Rhizophagus</taxon>
    </lineage>
</organism>
<evidence type="ECO:0000259" key="1">
    <source>
        <dbReference type="Pfam" id="PF07534"/>
    </source>
</evidence>
<dbReference type="AlphaFoldDB" id="A0A2N0PGF1"/>